<dbReference type="GO" id="GO:0015562">
    <property type="term" value="F:efflux transmembrane transporter activity"/>
    <property type="evidence" value="ECO:0007669"/>
    <property type="project" value="InterPro"/>
</dbReference>
<proteinExistence type="predicted"/>
<dbReference type="AlphaFoldDB" id="A0A450TEL7"/>
<accession>A0A450TEL7</accession>
<feature type="region of interest" description="Disordered" evidence="1">
    <location>
        <begin position="45"/>
        <end position="69"/>
    </location>
</feature>
<name>A0A450TEL7_9GAMM</name>
<dbReference type="Gene3D" id="1.20.1600.10">
    <property type="entry name" value="Outer membrane efflux proteins (OEP)"/>
    <property type="match status" value="1"/>
</dbReference>
<evidence type="ECO:0000256" key="1">
    <source>
        <dbReference type="SAM" id="MobiDB-lite"/>
    </source>
</evidence>
<organism evidence="2">
    <name type="scientific">Candidatus Kentrum sp. FW</name>
    <dbReference type="NCBI Taxonomy" id="2126338"/>
    <lineage>
        <taxon>Bacteria</taxon>
        <taxon>Pseudomonadati</taxon>
        <taxon>Pseudomonadota</taxon>
        <taxon>Gammaproteobacteria</taxon>
        <taxon>Candidatus Kentrum</taxon>
    </lineage>
</organism>
<evidence type="ECO:0000313" key="2">
    <source>
        <dbReference type="EMBL" id="VFJ65556.1"/>
    </source>
</evidence>
<protein>
    <submittedName>
        <fullName evidence="2">Outer membrane efflux protein</fullName>
    </submittedName>
</protein>
<gene>
    <name evidence="2" type="ORF">BECKFW1821B_GA0114236_11058</name>
</gene>
<reference evidence="2" key="1">
    <citation type="submission" date="2019-02" db="EMBL/GenBank/DDBJ databases">
        <authorList>
            <person name="Gruber-Vodicka R. H."/>
            <person name="Seah K. B. B."/>
        </authorList>
    </citation>
    <scope>NUCLEOTIDE SEQUENCE</scope>
    <source>
        <strain evidence="2">BECK_BZ106</strain>
    </source>
</reference>
<dbReference type="EMBL" id="CAADFD010000105">
    <property type="protein sequence ID" value="VFJ65556.1"/>
    <property type="molecule type" value="Genomic_DNA"/>
</dbReference>
<dbReference type="SUPFAM" id="SSF56954">
    <property type="entry name" value="Outer membrane efflux proteins (OEP)"/>
    <property type="match status" value="1"/>
</dbReference>
<sequence>MREKGSGLSFFHNDSYRATLLGFREVKQGKRKDLTPSVHLCGVGILPGSQGRKKRPPGRANRARSGPARDLAKIEESHCIQQAAPELAERRVESTTLLQQVGRASTWDFLDAQEDLLEAQDAVTDALIDHAMAKLELARDMGVLKVDGEGLRYEAEGALAEF</sequence>